<dbReference type="Proteomes" id="UP000807306">
    <property type="component" value="Unassembled WGS sequence"/>
</dbReference>
<feature type="compositionally biased region" description="Basic and acidic residues" evidence="3">
    <location>
        <begin position="866"/>
        <end position="879"/>
    </location>
</feature>
<evidence type="ECO:0000256" key="4">
    <source>
        <dbReference type="SAM" id="Phobius"/>
    </source>
</evidence>
<accession>A0A9P6EI06</accession>
<reference evidence="7" key="1">
    <citation type="submission" date="2020-11" db="EMBL/GenBank/DDBJ databases">
        <authorList>
            <consortium name="DOE Joint Genome Institute"/>
            <person name="Ahrendt S."/>
            <person name="Riley R."/>
            <person name="Andreopoulos W."/>
            <person name="Labutti K."/>
            <person name="Pangilinan J."/>
            <person name="Ruiz-Duenas F.J."/>
            <person name="Barrasa J.M."/>
            <person name="Sanchez-Garcia M."/>
            <person name="Camarero S."/>
            <person name="Miyauchi S."/>
            <person name="Serrano A."/>
            <person name="Linde D."/>
            <person name="Babiker R."/>
            <person name="Drula E."/>
            <person name="Ayuso-Fernandez I."/>
            <person name="Pacheco R."/>
            <person name="Padilla G."/>
            <person name="Ferreira P."/>
            <person name="Barriuso J."/>
            <person name="Kellner H."/>
            <person name="Castanera R."/>
            <person name="Alfaro M."/>
            <person name="Ramirez L."/>
            <person name="Pisabarro A.G."/>
            <person name="Kuo A."/>
            <person name="Tritt A."/>
            <person name="Lipzen A."/>
            <person name="He G."/>
            <person name="Yan M."/>
            <person name="Ng V."/>
            <person name="Cullen D."/>
            <person name="Martin F."/>
            <person name="Rosso M.-N."/>
            <person name="Henrissat B."/>
            <person name="Hibbett D."/>
            <person name="Martinez A.T."/>
            <person name="Grigoriev I.V."/>
        </authorList>
    </citation>
    <scope>NUCLEOTIDE SEQUENCE</scope>
    <source>
        <strain evidence="7">CBS 506.95</strain>
    </source>
</reference>
<feature type="signal peptide" evidence="5">
    <location>
        <begin position="1"/>
        <end position="19"/>
    </location>
</feature>
<sequence length="945" mass="98865">MLARLFSLSLISLPAVIVAQSTPTVLCVPGQCLQGYSNTTIGASLSASGLSTPIHLLPGTYSSTTSPQVLHDALTASSASLNSSPGFSNSTSISLPLNLALQSGLSVYTGNLYSGQATFQSLPNIPVINTSVPLSSRSLALSSNVWIAVTSSGNSRTIVWSAVPDTAQLPTSLQSSFSLVDIQSAACTPGCSASGGVCSASGTCQCLPGFTGSSCESCAAGFFGPTCQACPSNCSQCDEGITGSGRCLKPDLANDPAKCNCKNGVCGTDGKCQCNAGFTTGDDGTACSKCTSGFFQTSSGDCQICQIGCTSCSDGTGACLTCKTGFSKDGNDNTKCNAPQQATSGGIVCPNGSFSSGGQCTPCNSACQTCTAGTANDCVICAQGSFLFNGACVSANTDGICSGSNLIADNNKKECDSCGAKCTKCKIPNFSVASTVNQKQCTECLPGSFLSKGACVDSCPAGTTVSAQDGFTCIPCDSACSTCSGSPTFCLSCPNNQLASSGKCLSSCPSSTFTSNGSCQACHPDCATCSGGSFNQCTACPANRPVLINGRCLPTCAKDQFFDKSTGGCIKCDDSCDSCSASGPSQCLACKSATQVLRNGRCVDVSSDCTGGSVIPGLGVCLNELVFTKPDGTGAAAPLPTVTGLNSPTIIKKGRLEWWQILLMVLGCVFIFVFIIWLFRRKQKKKRQERTKMFMLNGGKNFTEKKGWKLRLAQMATKLFGKVRGSGSWRWWWRTRMDNTPSTTAKIVKPSPAKKSALGGVKIVHLGPSSVERVSMDHLRSAEEARSSPMPLLAPSSSRYDRPLTSYTTTTTNIEEEEDIVRLIGSYNRPAPTPPPTKTAMLIPLPPIPPEPSKFHPYHQSRMTAADRFKHENRGEYRDSMSSTSDSDGANSIRSAPSLYSQITGMPRKGPDARVPEQRELLNSRFSGSTFGMKEDKSKRNPFWK</sequence>
<feature type="domain" description="EGF-like" evidence="6">
    <location>
        <begin position="183"/>
        <end position="216"/>
    </location>
</feature>
<dbReference type="SMART" id="SM00180">
    <property type="entry name" value="EGF_Lam"/>
    <property type="match status" value="2"/>
</dbReference>
<dbReference type="PROSITE" id="PS50026">
    <property type="entry name" value="EGF_3"/>
    <property type="match status" value="1"/>
</dbReference>
<keyword evidence="2" id="KW-1015">Disulfide bond</keyword>
<feature type="region of interest" description="Disordered" evidence="3">
    <location>
        <begin position="782"/>
        <end position="804"/>
    </location>
</feature>
<comment type="caution">
    <text evidence="7">The sequence shown here is derived from an EMBL/GenBank/DDBJ whole genome shotgun (WGS) entry which is preliminary data.</text>
</comment>
<dbReference type="AlphaFoldDB" id="A0A9P6EI06"/>
<dbReference type="SMART" id="SM00181">
    <property type="entry name" value="EGF"/>
    <property type="match status" value="5"/>
</dbReference>
<keyword evidence="4" id="KW-0472">Membrane</keyword>
<keyword evidence="8" id="KW-1185">Reference proteome</keyword>
<evidence type="ECO:0000313" key="7">
    <source>
        <dbReference type="EMBL" id="KAF9530033.1"/>
    </source>
</evidence>
<dbReference type="PROSITE" id="PS00022">
    <property type="entry name" value="EGF_1"/>
    <property type="match status" value="1"/>
</dbReference>
<dbReference type="OrthoDB" id="18487at2759"/>
<dbReference type="InterPro" id="IPR009030">
    <property type="entry name" value="Growth_fac_rcpt_cys_sf"/>
</dbReference>
<feature type="compositionally biased region" description="Low complexity" evidence="3">
    <location>
        <begin position="787"/>
        <end position="798"/>
    </location>
</feature>
<protein>
    <recommendedName>
        <fullName evidence="6">EGF-like domain-containing protein</fullName>
    </recommendedName>
</protein>
<organism evidence="7 8">
    <name type="scientific">Crepidotus variabilis</name>
    <dbReference type="NCBI Taxonomy" id="179855"/>
    <lineage>
        <taxon>Eukaryota</taxon>
        <taxon>Fungi</taxon>
        <taxon>Dikarya</taxon>
        <taxon>Basidiomycota</taxon>
        <taxon>Agaricomycotina</taxon>
        <taxon>Agaricomycetes</taxon>
        <taxon>Agaricomycetidae</taxon>
        <taxon>Agaricales</taxon>
        <taxon>Agaricineae</taxon>
        <taxon>Crepidotaceae</taxon>
        <taxon>Crepidotus</taxon>
    </lineage>
</organism>
<evidence type="ECO:0000313" key="8">
    <source>
        <dbReference type="Proteomes" id="UP000807306"/>
    </source>
</evidence>
<feature type="region of interest" description="Disordered" evidence="3">
    <location>
        <begin position="866"/>
        <end position="945"/>
    </location>
</feature>
<evidence type="ECO:0000256" key="5">
    <source>
        <dbReference type="SAM" id="SignalP"/>
    </source>
</evidence>
<dbReference type="PANTHER" id="PTHR45756:SF1">
    <property type="entry name" value="PROTEIN KINASE DOMAIN CONTAINING PROTEIN"/>
    <property type="match status" value="1"/>
</dbReference>
<dbReference type="PANTHER" id="PTHR45756">
    <property type="entry name" value="PALMITOYLTRANSFERASE"/>
    <property type="match status" value="1"/>
</dbReference>
<dbReference type="SMART" id="SM00261">
    <property type="entry name" value="FU"/>
    <property type="match status" value="7"/>
</dbReference>
<dbReference type="InterPro" id="IPR053215">
    <property type="entry name" value="TKL_Ser/Thr_kinase"/>
</dbReference>
<feature type="compositionally biased region" description="Basic and acidic residues" evidence="3">
    <location>
        <begin position="909"/>
        <end position="922"/>
    </location>
</feature>
<dbReference type="EMBL" id="MU157842">
    <property type="protein sequence ID" value="KAF9530033.1"/>
    <property type="molecule type" value="Genomic_DNA"/>
</dbReference>
<dbReference type="Gene3D" id="2.10.25.10">
    <property type="entry name" value="Laminin"/>
    <property type="match status" value="1"/>
</dbReference>
<dbReference type="InterPro" id="IPR000742">
    <property type="entry name" value="EGF"/>
</dbReference>
<dbReference type="CDD" id="cd00055">
    <property type="entry name" value="EGF_Lam"/>
    <property type="match status" value="1"/>
</dbReference>
<keyword evidence="4" id="KW-0812">Transmembrane</keyword>
<feature type="chain" id="PRO_5040172925" description="EGF-like domain-containing protein" evidence="5">
    <location>
        <begin position="20"/>
        <end position="945"/>
    </location>
</feature>
<dbReference type="PROSITE" id="PS01248">
    <property type="entry name" value="EGF_LAM_1"/>
    <property type="match status" value="1"/>
</dbReference>
<keyword evidence="1 2" id="KW-0245">EGF-like domain</keyword>
<dbReference type="Gene3D" id="2.10.220.10">
    <property type="entry name" value="Hormone Receptor, Insulin-like Growth Factor Receptor 1, Chain A, domain 2"/>
    <property type="match status" value="4"/>
</dbReference>
<proteinExistence type="predicted"/>
<keyword evidence="4" id="KW-1133">Transmembrane helix</keyword>
<feature type="disulfide bond" evidence="2">
    <location>
        <begin position="206"/>
        <end position="215"/>
    </location>
</feature>
<dbReference type="SUPFAM" id="SSF57184">
    <property type="entry name" value="Growth factor receptor domain"/>
    <property type="match status" value="3"/>
</dbReference>
<feature type="compositionally biased region" description="Polar residues" evidence="3">
    <location>
        <begin position="880"/>
        <end position="904"/>
    </location>
</feature>
<dbReference type="CDD" id="cd00064">
    <property type="entry name" value="FU"/>
    <property type="match status" value="4"/>
</dbReference>
<evidence type="ECO:0000256" key="3">
    <source>
        <dbReference type="SAM" id="MobiDB-lite"/>
    </source>
</evidence>
<evidence type="ECO:0000256" key="2">
    <source>
        <dbReference type="PROSITE-ProRule" id="PRU00076"/>
    </source>
</evidence>
<evidence type="ECO:0000256" key="1">
    <source>
        <dbReference type="ARBA" id="ARBA00022536"/>
    </source>
</evidence>
<feature type="transmembrane region" description="Helical" evidence="4">
    <location>
        <begin position="658"/>
        <end position="679"/>
    </location>
</feature>
<evidence type="ECO:0000259" key="6">
    <source>
        <dbReference type="PROSITE" id="PS50026"/>
    </source>
</evidence>
<gene>
    <name evidence="7" type="ORF">CPB83DRAFT_851473</name>
</gene>
<dbReference type="InterPro" id="IPR006212">
    <property type="entry name" value="Furin_repeat"/>
</dbReference>
<comment type="caution">
    <text evidence="2">Lacks conserved residue(s) required for the propagation of feature annotation.</text>
</comment>
<dbReference type="InterPro" id="IPR002049">
    <property type="entry name" value="LE_dom"/>
</dbReference>
<name>A0A9P6EI06_9AGAR</name>
<keyword evidence="5" id="KW-0732">Signal</keyword>